<feature type="domain" description="Plasmid replication protein C N-terminal" evidence="2">
    <location>
        <begin position="12"/>
        <end position="185"/>
    </location>
</feature>
<name>A0A975JH06_9RHOB</name>
<dbReference type="InterPro" id="IPR005090">
    <property type="entry name" value="RepC_N"/>
</dbReference>
<evidence type="ECO:0000256" key="1">
    <source>
        <dbReference type="SAM" id="MobiDB-lite"/>
    </source>
</evidence>
<dbReference type="AlphaFoldDB" id="A0A975JH06"/>
<evidence type="ECO:0000259" key="3">
    <source>
        <dbReference type="Pfam" id="PF11800"/>
    </source>
</evidence>
<feature type="compositionally biased region" description="Basic and acidic residues" evidence="1">
    <location>
        <begin position="257"/>
        <end position="274"/>
    </location>
</feature>
<dbReference type="Pfam" id="PF11800">
    <property type="entry name" value="RP-C_C"/>
    <property type="match status" value="1"/>
</dbReference>
<accession>A0A975JH06</accession>
<sequence length="384" mass="42028">MDVNATTPFGQRPVTAGLMHRAMAAQQPTSVTGIDKWSLLRDLTTARKDFAVSDRDLVVLNALLSCHPKTELSDGDSLIVFPSNRTLSDRAHGMAESTLRRHLAALTTAGLIQRRDSPNGKRYAARGIGGDVIHAYGFDLRPLLVHAQDIITAAETARAIAAELRHLRAEITVLRRDAIKLCDYARSEGVPGDWSSIQTSLDGLQKQMRRKLCIAPLTRIKRALQQDLETICAALETPISSASDSQNERHHLNSNKDLSDLKEPESQNDPEKVVQPKLPLRLILNACPDIAPYARDEIRHWHGLIAAASHVRGMMGITKDAWEEAVRVMGAMSAATTVTAILQRVSEIKSPGGYLRALTRKAARGAFSPGPMIMALLSDRKVPS</sequence>
<dbReference type="InterPro" id="IPR047611">
    <property type="entry name" value="RepABC_RepC"/>
</dbReference>
<gene>
    <name evidence="4" type="ORF">KDD17_17925</name>
</gene>
<dbReference type="KEGG" id="sual:KDD17_17925"/>
<protein>
    <submittedName>
        <fullName evidence="4">Replication initiation protein RepC</fullName>
    </submittedName>
</protein>
<reference evidence="4" key="1">
    <citation type="submission" date="2021-04" db="EMBL/GenBank/DDBJ databases">
        <title>Complete genome sequence for Sulfitobacter sp. strain JK7-1.</title>
        <authorList>
            <person name="Park S.-J."/>
        </authorList>
    </citation>
    <scope>NUCLEOTIDE SEQUENCE</scope>
    <source>
        <strain evidence="4">JK7-1</strain>
    </source>
</reference>
<feature type="region of interest" description="Disordered" evidence="1">
    <location>
        <begin position="242"/>
        <end position="274"/>
    </location>
</feature>
<dbReference type="InterPro" id="IPR036390">
    <property type="entry name" value="WH_DNA-bd_sf"/>
</dbReference>
<proteinExistence type="predicted"/>
<dbReference type="Proteomes" id="UP000683291">
    <property type="component" value="Chromosome pJK7-1-2"/>
</dbReference>
<evidence type="ECO:0000313" key="4">
    <source>
        <dbReference type="EMBL" id="QUJ78308.1"/>
    </source>
</evidence>
<evidence type="ECO:0000313" key="5">
    <source>
        <dbReference type="Proteomes" id="UP000683291"/>
    </source>
</evidence>
<dbReference type="InterPro" id="IPR021760">
    <property type="entry name" value="RepC_C"/>
</dbReference>
<dbReference type="EMBL" id="CP073583">
    <property type="protein sequence ID" value="QUJ78308.1"/>
    <property type="molecule type" value="Genomic_DNA"/>
</dbReference>
<dbReference type="SUPFAM" id="SSF46785">
    <property type="entry name" value="Winged helix' DNA-binding domain"/>
    <property type="match status" value="1"/>
</dbReference>
<dbReference type="Pfam" id="PF03428">
    <property type="entry name" value="RP-C"/>
    <property type="match status" value="1"/>
</dbReference>
<dbReference type="RefSeq" id="WP_212706500.1">
    <property type="nucleotide sequence ID" value="NZ_CP073583.1"/>
</dbReference>
<evidence type="ECO:0000259" key="2">
    <source>
        <dbReference type="Pfam" id="PF03428"/>
    </source>
</evidence>
<keyword evidence="5" id="KW-1185">Reference proteome</keyword>
<feature type="domain" description="Plasmid replication protein C C-terminal" evidence="3">
    <location>
        <begin position="279"/>
        <end position="378"/>
    </location>
</feature>
<dbReference type="NCBIfam" id="NF040974">
    <property type="entry name" value="RepABC_RepC"/>
    <property type="match status" value="1"/>
</dbReference>
<dbReference type="NCBIfam" id="NF010396">
    <property type="entry name" value="PRK13824.1"/>
    <property type="match status" value="1"/>
</dbReference>
<organism evidence="4 5">
    <name type="scientific">Sulfitobacter albidus</name>
    <dbReference type="NCBI Taxonomy" id="2829501"/>
    <lineage>
        <taxon>Bacteria</taxon>
        <taxon>Pseudomonadati</taxon>
        <taxon>Pseudomonadota</taxon>
        <taxon>Alphaproteobacteria</taxon>
        <taxon>Rhodobacterales</taxon>
        <taxon>Roseobacteraceae</taxon>
        <taxon>Sulfitobacter</taxon>
    </lineage>
</organism>